<reference evidence="2 3" key="1">
    <citation type="submission" date="2018-06" db="EMBL/GenBank/DDBJ databases">
        <authorList>
            <consortium name="Pathogen Informatics"/>
            <person name="Doyle S."/>
        </authorList>
    </citation>
    <scope>NUCLEOTIDE SEQUENCE [LARGE SCALE GENOMIC DNA]</scope>
    <source>
        <strain evidence="2 3">NCTC13028</strain>
    </source>
</reference>
<dbReference type="PANTHER" id="PTHR41878:SF1">
    <property type="entry name" value="TNPR PROTEIN"/>
    <property type="match status" value="1"/>
</dbReference>
<dbReference type="Pfam" id="PF07929">
    <property type="entry name" value="PRiA4_ORF3"/>
    <property type="match status" value="1"/>
</dbReference>
<dbReference type="PANTHER" id="PTHR41878">
    <property type="entry name" value="LEXA REPRESSOR-RELATED"/>
    <property type="match status" value="1"/>
</dbReference>
<gene>
    <name evidence="2" type="ORF">NCTC13028_02123</name>
</gene>
<organism evidence="2 3">
    <name type="scientific">Clostridium cochlearium</name>
    <dbReference type="NCBI Taxonomy" id="1494"/>
    <lineage>
        <taxon>Bacteria</taxon>
        <taxon>Bacillati</taxon>
        <taxon>Bacillota</taxon>
        <taxon>Clostridia</taxon>
        <taxon>Eubacteriales</taxon>
        <taxon>Clostridiaceae</taxon>
        <taxon>Clostridium</taxon>
    </lineage>
</organism>
<dbReference type="RefSeq" id="WP_111921719.1">
    <property type="nucleotide sequence ID" value="NZ_UAWC01000025.1"/>
</dbReference>
<name>A0A2X2WDJ2_CLOCO</name>
<dbReference type="SUPFAM" id="SSF159941">
    <property type="entry name" value="MM3350-like"/>
    <property type="match status" value="1"/>
</dbReference>
<evidence type="ECO:0000313" key="2">
    <source>
        <dbReference type="EMBL" id="SQB35723.1"/>
    </source>
</evidence>
<accession>A0A2X2WDJ2</accession>
<dbReference type="InterPro" id="IPR012912">
    <property type="entry name" value="Plasmid_pRiA4b_Orf3-like"/>
</dbReference>
<feature type="domain" description="Plasmid pRiA4b Orf3-like" evidence="1">
    <location>
        <begin position="2"/>
        <end position="198"/>
    </location>
</feature>
<evidence type="ECO:0000313" key="3">
    <source>
        <dbReference type="Proteomes" id="UP000250223"/>
    </source>
</evidence>
<sequence>MKAYQIRIELIGSNPLVWRRFIIPADVTFKRLHDTIQFSMDWYDCHLYEFKLPEAKLIITNDVEACDENKFYLNKYKKKKPTEKEDPHGAIARIIENTVRRPQTLKIDKYIEEYKVFEYVYDFGDGWTHKVELENIIYDHKFGYPVILAGEGACPPEDVGGIEGYKLFLEAWNNPNHEDHKAIRQWGESQNYGRFDMEFRNNLLKSFLKLKKNE</sequence>
<dbReference type="Gene3D" id="3.10.290.30">
    <property type="entry name" value="MM3350-like"/>
    <property type="match status" value="1"/>
</dbReference>
<protein>
    <submittedName>
        <fullName evidence="2">Plasmid pRiA4b ORF-3-like protein</fullName>
    </submittedName>
</protein>
<dbReference type="EMBL" id="UAWC01000025">
    <property type="protein sequence ID" value="SQB35723.1"/>
    <property type="molecule type" value="Genomic_DNA"/>
</dbReference>
<dbReference type="AlphaFoldDB" id="A0A2X2WDJ2"/>
<proteinExistence type="predicted"/>
<dbReference type="InterPro" id="IPR024047">
    <property type="entry name" value="MM3350-like_sf"/>
</dbReference>
<evidence type="ECO:0000259" key="1">
    <source>
        <dbReference type="Pfam" id="PF07929"/>
    </source>
</evidence>
<dbReference type="Proteomes" id="UP000250223">
    <property type="component" value="Unassembled WGS sequence"/>
</dbReference>